<dbReference type="Pfam" id="PF00395">
    <property type="entry name" value="SLH"/>
    <property type="match status" value="3"/>
</dbReference>
<dbReference type="GO" id="GO:0045490">
    <property type="term" value="P:pectin catabolic process"/>
    <property type="evidence" value="ECO:0007669"/>
    <property type="project" value="TreeGrafter"/>
</dbReference>
<dbReference type="Pfam" id="PF07745">
    <property type="entry name" value="Glyco_hydro_53"/>
    <property type="match status" value="1"/>
</dbReference>
<dbReference type="Gene3D" id="3.20.20.80">
    <property type="entry name" value="Glycosidases"/>
    <property type="match status" value="1"/>
</dbReference>
<evidence type="ECO:0000259" key="5">
    <source>
        <dbReference type="PROSITE" id="PS50853"/>
    </source>
</evidence>
<evidence type="ECO:0000256" key="4">
    <source>
        <dbReference type="RuleBase" id="RU361192"/>
    </source>
</evidence>
<gene>
    <name evidence="7" type="ORF">BLM47_09345</name>
</gene>
<dbReference type="EMBL" id="MOXJ01000021">
    <property type="protein sequence ID" value="PDO10013.1"/>
    <property type="molecule type" value="Genomic_DNA"/>
</dbReference>
<keyword evidence="3 4" id="KW-0326">Glycosidase</keyword>
<dbReference type="Gene3D" id="2.60.40.10">
    <property type="entry name" value="Immunoglobulins"/>
    <property type="match status" value="1"/>
</dbReference>
<feature type="domain" description="Fibronectin type-III" evidence="5">
    <location>
        <begin position="684"/>
        <end position="778"/>
    </location>
</feature>
<protein>
    <recommendedName>
        <fullName evidence="4">Arabinogalactan endo-beta-1,4-galactanase</fullName>
        <ecNumber evidence="4">3.2.1.89</ecNumber>
    </recommendedName>
</protein>
<name>A0A2A6DZ41_9BACL</name>
<comment type="catalytic activity">
    <reaction evidence="4">
        <text>The enzyme specifically hydrolyzes (1-&gt;4)-beta-D-galactosidic linkages in type I arabinogalactans.</text>
        <dbReference type="EC" id="3.2.1.89"/>
    </reaction>
</comment>
<feature type="domain" description="SLH" evidence="6">
    <location>
        <begin position="1036"/>
        <end position="1099"/>
    </location>
</feature>
<organism evidence="7 8">
    <name type="scientific">Candidatus Reconcilbacillus cellulovorans</name>
    <dbReference type="NCBI Taxonomy" id="1906605"/>
    <lineage>
        <taxon>Bacteria</taxon>
        <taxon>Bacillati</taxon>
        <taxon>Bacillota</taxon>
        <taxon>Bacilli</taxon>
        <taxon>Bacillales</taxon>
        <taxon>Paenibacillaceae</taxon>
        <taxon>Candidatus Reconcilbacillus</taxon>
    </lineage>
</organism>
<dbReference type="InterPro" id="IPR011683">
    <property type="entry name" value="Glyco_hydro_53"/>
</dbReference>
<dbReference type="CDD" id="cd00063">
    <property type="entry name" value="FN3"/>
    <property type="match status" value="1"/>
</dbReference>
<dbReference type="PANTHER" id="PTHR34983">
    <property type="entry name" value="ARABINOGALACTAN ENDO-BETA-1,4-GALACTANASE A"/>
    <property type="match status" value="1"/>
</dbReference>
<evidence type="ECO:0000313" key="7">
    <source>
        <dbReference type="EMBL" id="PDO10013.1"/>
    </source>
</evidence>
<reference evidence="7 8" key="1">
    <citation type="submission" date="2016-12" db="EMBL/GenBank/DDBJ databases">
        <title>Candidatus Reconcilibacillus cellulovorans genome.</title>
        <authorList>
            <person name="Kolinko S."/>
            <person name="Wu Y.-W."/>
            <person name="Tachea F."/>
            <person name="Denzel E."/>
            <person name="Hiras J."/>
            <person name="Baecker N."/>
            <person name="Chan L.J."/>
            <person name="Eichorst S.A."/>
            <person name="Frey D."/>
            <person name="Adams P.D."/>
            <person name="Pray T."/>
            <person name="Tanjore D."/>
            <person name="Petzold C.J."/>
            <person name="Gladden J.M."/>
            <person name="Simmons B.A."/>
            <person name="Singer S.W."/>
        </authorList>
    </citation>
    <scope>NUCLEOTIDE SEQUENCE [LARGE SCALE GENOMIC DNA]</scope>
    <source>
        <strain evidence="7">JTherm</strain>
    </source>
</reference>
<dbReference type="InterPro" id="IPR013783">
    <property type="entry name" value="Ig-like_fold"/>
</dbReference>
<dbReference type="SUPFAM" id="SSF51445">
    <property type="entry name" value="(Trans)glycosidases"/>
    <property type="match status" value="1"/>
</dbReference>
<dbReference type="InterPro" id="IPR017853">
    <property type="entry name" value="GH"/>
</dbReference>
<comment type="similarity">
    <text evidence="1 4">Belongs to the glycosyl hydrolase 53 family.</text>
</comment>
<dbReference type="PROSITE" id="PS51272">
    <property type="entry name" value="SLH"/>
    <property type="match status" value="3"/>
</dbReference>
<dbReference type="GO" id="GO:0031218">
    <property type="term" value="F:arabinogalactan endo-1,4-beta-galactosidase activity"/>
    <property type="evidence" value="ECO:0007669"/>
    <property type="project" value="UniProtKB-EC"/>
</dbReference>
<feature type="domain" description="SLH" evidence="6">
    <location>
        <begin position="1102"/>
        <end position="1160"/>
    </location>
</feature>
<dbReference type="Pfam" id="PF07532">
    <property type="entry name" value="Big_4"/>
    <property type="match status" value="1"/>
</dbReference>
<dbReference type="InterPro" id="IPR003961">
    <property type="entry name" value="FN3_dom"/>
</dbReference>
<dbReference type="PROSITE" id="PS50853">
    <property type="entry name" value="FN3"/>
    <property type="match status" value="1"/>
</dbReference>
<dbReference type="SMART" id="SM00060">
    <property type="entry name" value="FN3"/>
    <property type="match status" value="1"/>
</dbReference>
<dbReference type="InterPro" id="IPR001119">
    <property type="entry name" value="SLH_dom"/>
</dbReference>
<accession>A0A2A6DZ41</accession>
<evidence type="ECO:0000256" key="2">
    <source>
        <dbReference type="ARBA" id="ARBA00022801"/>
    </source>
</evidence>
<evidence type="ECO:0000256" key="1">
    <source>
        <dbReference type="ARBA" id="ARBA00010687"/>
    </source>
</evidence>
<keyword evidence="2 4" id="KW-0378">Hydrolase</keyword>
<proteinExistence type="inferred from homology"/>
<dbReference type="AlphaFoldDB" id="A0A2A6DZ41"/>
<dbReference type="EC" id="3.2.1.89" evidence="4"/>
<dbReference type="GO" id="GO:0015926">
    <property type="term" value="F:glucosidase activity"/>
    <property type="evidence" value="ECO:0007669"/>
    <property type="project" value="InterPro"/>
</dbReference>
<dbReference type="InterPro" id="IPR011081">
    <property type="entry name" value="Big_4"/>
</dbReference>
<dbReference type="Proteomes" id="UP000243688">
    <property type="component" value="Unassembled WGS sequence"/>
</dbReference>
<comment type="caution">
    <text evidence="7">The sequence shown here is derived from an EMBL/GenBank/DDBJ whole genome shotgun (WGS) entry which is preliminary data.</text>
</comment>
<dbReference type="SUPFAM" id="SSF49265">
    <property type="entry name" value="Fibronectin type III"/>
    <property type="match status" value="1"/>
</dbReference>
<evidence type="ECO:0000259" key="6">
    <source>
        <dbReference type="PROSITE" id="PS51272"/>
    </source>
</evidence>
<dbReference type="InterPro" id="IPR036116">
    <property type="entry name" value="FN3_sf"/>
</dbReference>
<evidence type="ECO:0000313" key="8">
    <source>
        <dbReference type="Proteomes" id="UP000243688"/>
    </source>
</evidence>
<feature type="domain" description="SLH" evidence="6">
    <location>
        <begin position="973"/>
        <end position="1035"/>
    </location>
</feature>
<evidence type="ECO:0000256" key="3">
    <source>
        <dbReference type="ARBA" id="ARBA00023295"/>
    </source>
</evidence>
<sequence length="1160" mass="124401">MGVRASEPGFFSSSRLLVGRLVAKTSDLLRFRRIRRTVPGFTMVPNSVQEGGPSVAFRIRRVAALVAAAVLFSTMWPAIGVKPLAAEEALSDPATFIKGVDISTLQAIEEHGGKFYDGGVERDLLDILRDRGVNYVRVRVWNNPVEAGGYNDAAHLVALAQRVKAKGLGLLVDFHYSDFWADPGRQTKPAAWASLSFEQLKQAVYDYTAEVLSELRNVGAYPDMVQVGNEINNGILHPDGAASNFGNLAQLLAEGIRAVRDTAPPGRNAKVVLHLANGGNNAQFRWFFDNAVNFGLDFDVIGVSYYPYWHGSFQDLKNNLNDLAVRYGKEIAVVETAYPYTLADCDGWENAVRQRETDAVGFAASVESQRLMLLTVMNTVAHVAGGKGLGVFYWEPAWIPVPSRSWDGVGWKSGEGNAWENQAMFDCDGNALPSLDAFRFLPGDLDERRPIGALPAQGVTTVAHEVPALPAAVDVLYDDGSVEALPVAWDAVDPDLLSRIGSFVLGGTVEGTGLRAKIGVTVVPSANRVVNPGFEDGWTPVGWNVSGDTAAVKIDGNAGNPHTGNKALNYWFGSPFAFTLSQTVTGLRNGQKYVLRGWVMGPWPGDTSQPQPTVYRMFARDYGGPPLSVELANAGWPNWQSFEIRGIVPQNGQVTIGFDVQAPGGAWGFIDDVELREDVTVPSWPQDARLSVTSVSPESVRLEWTPAADESGVVGYKVYMDGRRIATVSGDTYGYTVTGLAPGSTHAFKVEAGNAFDLWTSTGPSATATLPFPASSPAPSPSGGTLPAAHVGDENVLTVTPNRLEPSDRSKGPWSVVLPDSLPEVRLTPEALAAIAGNGLRIRARNVTLVLPSAVLRRAADESVSLAVRIRSVVADTDYRMNGPGWGTVSAYDGGTYAVELTKWSADGRAVSLDTFEEPVELRLKPSGLVSALGGIYRIKEGRAVEYVGGRRTSDGEIAAFVRESGTYALLEVRPALADVTDGHWAYEAVLGMVAKGFAEPAAVDGFMPERPVTRAEFVEWLVRALRIGEESGGATVEPFADVPREASYARAVAAARAAGIVEGKENGMFAPDQTLTREETAALLVRAVKAANVGTSSGGIARTFTDMADVAPWAVEAVRAAADAGLFEGGPAGRFEPKRGMTRAEAAQVLWRLYRSAEW</sequence>
<dbReference type="PANTHER" id="PTHR34983:SF2">
    <property type="entry name" value="ENDO-BETA-1,4-GALACTANASE"/>
    <property type="match status" value="1"/>
</dbReference>
<dbReference type="Gene3D" id="2.60.120.260">
    <property type="entry name" value="Galactose-binding domain-like"/>
    <property type="match status" value="1"/>
</dbReference>
<dbReference type="Pfam" id="PF00041">
    <property type="entry name" value="fn3"/>
    <property type="match status" value="1"/>
</dbReference>